<evidence type="ECO:0000313" key="1">
    <source>
        <dbReference type="EMBL" id="AWL29248.1"/>
    </source>
</evidence>
<dbReference type="Proteomes" id="UP000245977">
    <property type="component" value="Chromosome"/>
</dbReference>
<organism evidence="1 2">
    <name type="scientific">Acinetobacter defluvii</name>
    <dbReference type="NCBI Taxonomy" id="1871111"/>
    <lineage>
        <taxon>Bacteria</taxon>
        <taxon>Pseudomonadati</taxon>
        <taxon>Pseudomonadota</taxon>
        <taxon>Gammaproteobacteria</taxon>
        <taxon>Moraxellales</taxon>
        <taxon>Moraxellaceae</taxon>
        <taxon>Acinetobacter</taxon>
    </lineage>
</organism>
<evidence type="ECO:0000313" key="2">
    <source>
        <dbReference type="Proteomes" id="UP000245977"/>
    </source>
</evidence>
<gene>
    <name evidence="1" type="ORF">DJ533_12060</name>
</gene>
<dbReference type="EMBL" id="CP029397">
    <property type="protein sequence ID" value="AWL29248.1"/>
    <property type="molecule type" value="Genomic_DNA"/>
</dbReference>
<proteinExistence type="predicted"/>
<keyword evidence="2" id="KW-1185">Reference proteome</keyword>
<dbReference type="RefSeq" id="WP_065992748.1">
    <property type="nucleotide sequence ID" value="NZ_CP029397.2"/>
</dbReference>
<dbReference type="AlphaFoldDB" id="A0A2S2FEA6"/>
<dbReference type="STRING" id="1871111.GCA_001704615_01406"/>
<sequence>MTTRKIKQVLKKKGYELLDMRILPWTWQGETEWLILVPKDQQQLIIKHGSDYFCAQDFSGDGYFGGNAEVIAESLEFLPDLNSLEI</sequence>
<dbReference type="KEGG" id="adv:DJ533_12060"/>
<accession>A0A2S2FEA6</accession>
<reference evidence="1" key="1">
    <citation type="submission" date="2019-08" db="EMBL/GenBank/DDBJ databases">
        <title>The complete genome of Acinetobacter defluvii strain WCHAD010030.</title>
        <authorList>
            <person name="Hu Y."/>
            <person name="Qin J."/>
            <person name="Feng Y."/>
            <person name="Zong Z."/>
        </authorList>
    </citation>
    <scope>NUCLEOTIDE SEQUENCE</scope>
    <source>
        <strain evidence="1">WCHA30</strain>
    </source>
</reference>
<protein>
    <submittedName>
        <fullName evidence="1">Uncharacterized protein</fullName>
    </submittedName>
</protein>
<name>A0A2S2FEA6_9GAMM</name>